<organism evidence="6 7">
    <name type="scientific">Candidatus Gottesmanbacteria bacterium GW2011_GWA2_47_9</name>
    <dbReference type="NCBI Taxonomy" id="1618445"/>
    <lineage>
        <taxon>Bacteria</taxon>
        <taxon>Candidatus Gottesmaniibacteriota</taxon>
    </lineage>
</organism>
<dbReference type="Pfam" id="PF00466">
    <property type="entry name" value="Ribosomal_L10"/>
    <property type="match status" value="1"/>
</dbReference>
<dbReference type="SUPFAM" id="SSF160369">
    <property type="entry name" value="Ribosomal protein L10-like"/>
    <property type="match status" value="1"/>
</dbReference>
<gene>
    <name evidence="5" type="primary">rplJ</name>
    <name evidence="6" type="ORF">UY16_C0070G0002</name>
</gene>
<sequence>MATQKKIDTVTALTDKITRAKAIVLADYRGLKHKQLEELRKLLKKVEGEFIITKNRLLRRSLGDKAQTLDASLADVTATLFAYADEVAPLKELLKFFKTAGVGRTKAGLLGTNALTEEDVTRLALLPAKNVLLGQLVGQLNAPIQGLHYALSWNINKLVWALNAVKEKRG</sequence>
<evidence type="ECO:0000256" key="1">
    <source>
        <dbReference type="ARBA" id="ARBA00008889"/>
    </source>
</evidence>
<comment type="function">
    <text evidence="5">Forms part of the ribosomal stalk, playing a central role in the interaction of the ribosome with GTP-bound translation factors.</text>
</comment>
<evidence type="ECO:0000256" key="5">
    <source>
        <dbReference type="HAMAP-Rule" id="MF_00362"/>
    </source>
</evidence>
<dbReference type="GO" id="GO:0005840">
    <property type="term" value="C:ribosome"/>
    <property type="evidence" value="ECO:0007669"/>
    <property type="project" value="UniProtKB-KW"/>
</dbReference>
<evidence type="ECO:0000256" key="3">
    <source>
        <dbReference type="ARBA" id="ARBA00023274"/>
    </source>
</evidence>
<proteinExistence type="inferred from homology"/>
<name>A0A0G1W5R6_9BACT</name>
<evidence type="ECO:0000256" key="4">
    <source>
        <dbReference type="ARBA" id="ARBA00035202"/>
    </source>
</evidence>
<dbReference type="NCBIfam" id="NF000955">
    <property type="entry name" value="PRK00099.1-1"/>
    <property type="match status" value="1"/>
</dbReference>
<evidence type="ECO:0000313" key="7">
    <source>
        <dbReference type="Proteomes" id="UP000034739"/>
    </source>
</evidence>
<dbReference type="CDD" id="cd05797">
    <property type="entry name" value="Ribosomal_L10"/>
    <property type="match status" value="1"/>
</dbReference>
<dbReference type="EMBL" id="LCOY01000070">
    <property type="protein sequence ID" value="KKU85728.1"/>
    <property type="molecule type" value="Genomic_DNA"/>
</dbReference>
<reference evidence="6 7" key="1">
    <citation type="journal article" date="2015" name="Nature">
        <title>rRNA introns, odd ribosomes, and small enigmatic genomes across a large radiation of phyla.</title>
        <authorList>
            <person name="Brown C.T."/>
            <person name="Hug L.A."/>
            <person name="Thomas B.C."/>
            <person name="Sharon I."/>
            <person name="Castelle C.J."/>
            <person name="Singh A."/>
            <person name="Wilkins M.J."/>
            <person name="Williams K.H."/>
            <person name="Banfield J.F."/>
        </authorList>
    </citation>
    <scope>NUCLEOTIDE SEQUENCE [LARGE SCALE GENOMIC DNA]</scope>
</reference>
<dbReference type="HAMAP" id="MF_00362">
    <property type="entry name" value="Ribosomal_uL10"/>
    <property type="match status" value="1"/>
</dbReference>
<comment type="caution">
    <text evidence="6">The sequence shown here is derived from an EMBL/GenBank/DDBJ whole genome shotgun (WGS) entry which is preliminary data.</text>
</comment>
<dbReference type="InterPro" id="IPR001790">
    <property type="entry name" value="Ribosomal_uL10"/>
</dbReference>
<dbReference type="GO" id="GO:0006412">
    <property type="term" value="P:translation"/>
    <property type="evidence" value="ECO:0007669"/>
    <property type="project" value="UniProtKB-UniRule"/>
</dbReference>
<dbReference type="AlphaFoldDB" id="A0A0G1W5R6"/>
<dbReference type="GO" id="GO:1990904">
    <property type="term" value="C:ribonucleoprotein complex"/>
    <property type="evidence" value="ECO:0007669"/>
    <property type="project" value="UniProtKB-KW"/>
</dbReference>
<dbReference type="Proteomes" id="UP000034739">
    <property type="component" value="Unassembled WGS sequence"/>
</dbReference>
<keyword evidence="2 5" id="KW-0689">Ribosomal protein</keyword>
<dbReference type="Gene3D" id="6.10.250.290">
    <property type="match status" value="1"/>
</dbReference>
<dbReference type="InterPro" id="IPR043141">
    <property type="entry name" value="Ribosomal_uL10-like_sf"/>
</dbReference>
<comment type="subunit">
    <text evidence="5">Part of the ribosomal stalk of the 50S ribosomal subunit. The N-terminus interacts with L11 and the large rRNA to form the base of the stalk. The C-terminus forms an elongated spine to which L12 dimers bind in a sequential fashion forming a multimeric L10(L12)X complex.</text>
</comment>
<dbReference type="InterPro" id="IPR047865">
    <property type="entry name" value="Ribosomal_uL10_bac_type"/>
</dbReference>
<evidence type="ECO:0000256" key="2">
    <source>
        <dbReference type="ARBA" id="ARBA00022980"/>
    </source>
</evidence>
<dbReference type="Gene3D" id="3.30.70.1730">
    <property type="match status" value="1"/>
</dbReference>
<keyword evidence="5" id="KW-0699">rRNA-binding</keyword>
<dbReference type="InterPro" id="IPR022973">
    <property type="entry name" value="Ribosomal_uL10_bac"/>
</dbReference>
<evidence type="ECO:0000313" key="6">
    <source>
        <dbReference type="EMBL" id="KKU85728.1"/>
    </source>
</evidence>
<comment type="similarity">
    <text evidence="1 5">Belongs to the universal ribosomal protein uL10 family.</text>
</comment>
<protein>
    <recommendedName>
        <fullName evidence="4 5">Large ribosomal subunit protein uL10</fullName>
    </recommendedName>
</protein>
<dbReference type="GO" id="GO:0070180">
    <property type="term" value="F:large ribosomal subunit rRNA binding"/>
    <property type="evidence" value="ECO:0007669"/>
    <property type="project" value="UniProtKB-UniRule"/>
</dbReference>
<keyword evidence="5" id="KW-0694">RNA-binding</keyword>
<keyword evidence="3 5" id="KW-0687">Ribonucleoprotein</keyword>
<accession>A0A0G1W5R6</accession>
<dbReference type="PANTHER" id="PTHR11560">
    <property type="entry name" value="39S RIBOSOMAL PROTEIN L10, MITOCHONDRIAL"/>
    <property type="match status" value="1"/>
</dbReference>